<keyword evidence="1" id="KW-1133">Transmembrane helix</keyword>
<evidence type="ECO:0000313" key="3">
    <source>
        <dbReference type="Proteomes" id="UP000257143"/>
    </source>
</evidence>
<organism evidence="2 3">
    <name type="scientific">Oceanobacillus arenosus</name>
    <dbReference type="NCBI Taxonomy" id="1229153"/>
    <lineage>
        <taxon>Bacteria</taxon>
        <taxon>Bacillati</taxon>
        <taxon>Bacillota</taxon>
        <taxon>Bacilli</taxon>
        <taxon>Bacillales</taxon>
        <taxon>Bacillaceae</taxon>
        <taxon>Oceanobacillus</taxon>
    </lineage>
</organism>
<dbReference type="RefSeq" id="WP_115773157.1">
    <property type="nucleotide sequence ID" value="NZ_PIOC01000016.1"/>
</dbReference>
<evidence type="ECO:0000256" key="1">
    <source>
        <dbReference type="SAM" id="Phobius"/>
    </source>
</evidence>
<dbReference type="OrthoDB" id="2300382at2"/>
<protein>
    <recommendedName>
        <fullName evidence="4">Branched-chain amino acid ABC transporter substrate-binding protein</fullName>
    </recommendedName>
</protein>
<keyword evidence="1" id="KW-0472">Membrane</keyword>
<dbReference type="AlphaFoldDB" id="A0A3D8PSZ9"/>
<feature type="transmembrane region" description="Helical" evidence="1">
    <location>
        <begin position="20"/>
        <end position="37"/>
    </location>
</feature>
<evidence type="ECO:0000313" key="2">
    <source>
        <dbReference type="EMBL" id="RDW18697.1"/>
    </source>
</evidence>
<evidence type="ECO:0008006" key="4">
    <source>
        <dbReference type="Google" id="ProtNLM"/>
    </source>
</evidence>
<reference evidence="3" key="1">
    <citation type="submission" date="2017-11" db="EMBL/GenBank/DDBJ databases">
        <authorList>
            <person name="Zhu W."/>
        </authorList>
    </citation>
    <scope>NUCLEOTIDE SEQUENCE [LARGE SCALE GENOMIC DNA]</scope>
    <source>
        <strain evidence="3">CAU 1183</strain>
    </source>
</reference>
<accession>A0A3D8PSZ9</accession>
<keyword evidence="3" id="KW-1185">Reference proteome</keyword>
<feature type="transmembrane region" description="Helical" evidence="1">
    <location>
        <begin position="108"/>
        <end position="130"/>
    </location>
</feature>
<sequence>MEKIKDERLKLKNLKNIRIAYVIQTLGIIAILGYDFVTKGINGMTDNPLWFVFIITTIVTAYLSMNISVDHEGEKKDPKKGLKIHLIVLVSICVTSAILLPLIDEFNIINVLLIPGIFFVCGLAPILYLYRLRKKKNEDTE</sequence>
<gene>
    <name evidence="2" type="ORF">CWR48_10255</name>
</gene>
<keyword evidence="1" id="KW-0812">Transmembrane</keyword>
<feature type="transmembrane region" description="Helical" evidence="1">
    <location>
        <begin position="49"/>
        <end position="69"/>
    </location>
</feature>
<comment type="caution">
    <text evidence="2">The sequence shown here is derived from an EMBL/GenBank/DDBJ whole genome shotgun (WGS) entry which is preliminary data.</text>
</comment>
<name>A0A3D8PSZ9_9BACI</name>
<proteinExistence type="predicted"/>
<feature type="transmembrane region" description="Helical" evidence="1">
    <location>
        <begin position="81"/>
        <end position="102"/>
    </location>
</feature>
<dbReference type="EMBL" id="PIOC01000016">
    <property type="protein sequence ID" value="RDW18697.1"/>
    <property type="molecule type" value="Genomic_DNA"/>
</dbReference>
<dbReference type="Proteomes" id="UP000257143">
    <property type="component" value="Unassembled WGS sequence"/>
</dbReference>